<accession>A0ACC3DT79</accession>
<keyword evidence="2" id="KW-1185">Reference proteome</keyword>
<dbReference type="Proteomes" id="UP001186974">
    <property type="component" value="Unassembled WGS sequence"/>
</dbReference>
<name>A0ACC3DT79_9PEZI</name>
<reference evidence="1" key="1">
    <citation type="submission" date="2024-09" db="EMBL/GenBank/DDBJ databases">
        <title>Black Yeasts Isolated from many extreme environments.</title>
        <authorList>
            <person name="Coleine C."/>
            <person name="Stajich J.E."/>
            <person name="Selbmann L."/>
        </authorList>
    </citation>
    <scope>NUCLEOTIDE SEQUENCE</scope>
    <source>
        <strain evidence="1">CCFEE 5737</strain>
    </source>
</reference>
<comment type="caution">
    <text evidence="1">The sequence shown here is derived from an EMBL/GenBank/DDBJ whole genome shotgun (WGS) entry which is preliminary data.</text>
</comment>
<evidence type="ECO:0000313" key="1">
    <source>
        <dbReference type="EMBL" id="KAK3079753.1"/>
    </source>
</evidence>
<organism evidence="1 2">
    <name type="scientific">Coniosporium uncinatum</name>
    <dbReference type="NCBI Taxonomy" id="93489"/>
    <lineage>
        <taxon>Eukaryota</taxon>
        <taxon>Fungi</taxon>
        <taxon>Dikarya</taxon>
        <taxon>Ascomycota</taxon>
        <taxon>Pezizomycotina</taxon>
        <taxon>Dothideomycetes</taxon>
        <taxon>Dothideomycetes incertae sedis</taxon>
        <taxon>Coniosporium</taxon>
    </lineage>
</organism>
<gene>
    <name evidence="1" type="ORF">LTS18_003993</name>
</gene>
<sequence>MHINRQIHEETRKLWWESNTFEVILSGAAKLDICLQITYDEPDQDIVETSIAIHLRPQNISLIRKWHVIGAIADKGKWKYDPWQMEPRSYELCSVVGPRIDYATLKIPHADLKFLSNISTFLSSFPLALLQKMTHVEGQPGQHFHTVVLQAAIQNRIEAILRKPISEPSVDQLLEDDRRDKRRPTTGLRNINSDDNESEWEESTGSGGSWDEESREELEDDGLDDDDDAIDSNTMMEDFDSMHNRSWM</sequence>
<proteinExistence type="predicted"/>
<evidence type="ECO:0000313" key="2">
    <source>
        <dbReference type="Proteomes" id="UP001186974"/>
    </source>
</evidence>
<dbReference type="EMBL" id="JAWDJW010000944">
    <property type="protein sequence ID" value="KAK3079753.1"/>
    <property type="molecule type" value="Genomic_DNA"/>
</dbReference>
<protein>
    <submittedName>
        <fullName evidence="1">Uncharacterized protein</fullName>
    </submittedName>
</protein>